<dbReference type="Proteomes" id="UP000580474">
    <property type="component" value="Unassembled WGS sequence"/>
</dbReference>
<sequence length="554" mass="60886">MWSLPWADVLVGGQGRSWRTVPQERSVLVVVHTVTAATRLFDVLGLWSGDHRVQTAFTCTRTSAFTSGTEEFLRERGIEPIPWEQAVEREFDLAVAASYGGPLHALRAPLIILPHGMGYNKFAPGDRHRESARNPVFGLSESTLVHDGRLVPSVAVLSHAEQRDRLREYCPEALDVALIAGDPCFDRMLASRPLRETYRQRFGAGPDRRVVVVSSTWGGESLLARCPSLVARLARRLPLDEYRIVVALHPNIWSAHTPWQVRGWTDEWTRAGATVLPPHEGWRAALVAADVTIGDHGSVTFYSAALGVPVLLASAPVEAVDAVSPIARFLRAAPRLDPDGDLPAQLESAISAHAPERYDSIVEHTTSVPGESARLLRSTVYERLKLDEPLFEAETTAVPVPPAAPAGPSSQVVHLEVHRHRAVATRLPAESLREAQRLPADAVLVATTSEPTRRWLEWAEILLHDDRCADPRQWIRATLARLPTATLAVTRDEAGRWVVGGRDTPLVRFTGPDDLGPVFAAFVHHRIASAEQSLPPSVTFRLGRRVASARVEVD</sequence>
<evidence type="ECO:0000313" key="1">
    <source>
        <dbReference type="EMBL" id="MBB5070889.1"/>
    </source>
</evidence>
<keyword evidence="2" id="KW-1185">Reference proteome</keyword>
<dbReference type="SUPFAM" id="SSF53756">
    <property type="entry name" value="UDP-Glycosyltransferase/glycogen phosphorylase"/>
    <property type="match status" value="1"/>
</dbReference>
<dbReference type="AlphaFoldDB" id="A0A840NNN4"/>
<accession>A0A840NNN4</accession>
<name>A0A840NNN4_9PSEU</name>
<evidence type="ECO:0008006" key="3">
    <source>
        <dbReference type="Google" id="ProtNLM"/>
    </source>
</evidence>
<evidence type="ECO:0000313" key="2">
    <source>
        <dbReference type="Proteomes" id="UP000580474"/>
    </source>
</evidence>
<dbReference type="InterPro" id="IPR043148">
    <property type="entry name" value="TagF_C"/>
</dbReference>
<dbReference type="Gene3D" id="3.40.50.12580">
    <property type="match status" value="1"/>
</dbReference>
<proteinExistence type="predicted"/>
<gene>
    <name evidence="1" type="ORF">BJ969_003977</name>
</gene>
<protein>
    <recommendedName>
        <fullName evidence="3">CDP-glycerol:poly(Glycerophosphate) glycerophosphotransferase</fullName>
    </recommendedName>
</protein>
<reference evidence="1 2" key="1">
    <citation type="submission" date="2020-08" db="EMBL/GenBank/DDBJ databases">
        <title>Sequencing the genomes of 1000 actinobacteria strains.</title>
        <authorList>
            <person name="Klenk H.-P."/>
        </authorList>
    </citation>
    <scope>NUCLEOTIDE SEQUENCE [LARGE SCALE GENOMIC DNA]</scope>
    <source>
        <strain evidence="1 2">DSM 45582</strain>
    </source>
</reference>
<comment type="caution">
    <text evidence="1">The sequence shown here is derived from an EMBL/GenBank/DDBJ whole genome shotgun (WGS) entry which is preliminary data.</text>
</comment>
<dbReference type="RefSeq" id="WP_184480810.1">
    <property type="nucleotide sequence ID" value="NZ_JACHIV010000001.1"/>
</dbReference>
<dbReference type="EMBL" id="JACHIV010000001">
    <property type="protein sequence ID" value="MBB5070889.1"/>
    <property type="molecule type" value="Genomic_DNA"/>
</dbReference>
<organism evidence="1 2">
    <name type="scientific">Saccharopolyspora gloriosae</name>
    <dbReference type="NCBI Taxonomy" id="455344"/>
    <lineage>
        <taxon>Bacteria</taxon>
        <taxon>Bacillati</taxon>
        <taxon>Actinomycetota</taxon>
        <taxon>Actinomycetes</taxon>
        <taxon>Pseudonocardiales</taxon>
        <taxon>Pseudonocardiaceae</taxon>
        <taxon>Saccharopolyspora</taxon>
    </lineage>
</organism>